<dbReference type="EMBL" id="MWDB01000082">
    <property type="protein sequence ID" value="OQB39662.1"/>
    <property type="molecule type" value="Genomic_DNA"/>
</dbReference>
<keyword evidence="2 4" id="KW-0238">DNA-binding</keyword>
<dbReference type="PROSITE" id="PS00045">
    <property type="entry name" value="HISTONE_LIKE"/>
    <property type="match status" value="1"/>
</dbReference>
<dbReference type="Pfam" id="PF00216">
    <property type="entry name" value="Bac_DNA_binding"/>
    <property type="match status" value="1"/>
</dbReference>
<dbReference type="PRINTS" id="PR01727">
    <property type="entry name" value="DNABINDINGHU"/>
</dbReference>
<evidence type="ECO:0000313" key="4">
    <source>
        <dbReference type="EMBL" id="OQB39662.1"/>
    </source>
</evidence>
<evidence type="ECO:0000256" key="2">
    <source>
        <dbReference type="ARBA" id="ARBA00023125"/>
    </source>
</evidence>
<dbReference type="InterPro" id="IPR000119">
    <property type="entry name" value="Hist_DNA-bd"/>
</dbReference>
<sequence length="110" mass="11420">MAMNKTDLIKAVAADAGLTKILAEKAVKATFDAISKELANGGNFTLIGFGTFSINERNARVGKNPQTGASINIAAKKVVKFKPGKALATSVNPVVEPAPAPAKKKATKKK</sequence>
<accession>A0A1V5ZHZ6</accession>
<gene>
    <name evidence="4" type="primary">hup</name>
    <name evidence="4" type="ORF">BWY04_01547</name>
</gene>
<evidence type="ECO:0000256" key="1">
    <source>
        <dbReference type="ARBA" id="ARBA00023067"/>
    </source>
</evidence>
<dbReference type="SMART" id="SM00411">
    <property type="entry name" value="BHL"/>
    <property type="match status" value="1"/>
</dbReference>
<evidence type="ECO:0000256" key="3">
    <source>
        <dbReference type="RuleBase" id="RU003939"/>
    </source>
</evidence>
<comment type="caution">
    <text evidence="4">The sequence shown here is derived from an EMBL/GenBank/DDBJ whole genome shotgun (WGS) entry which is preliminary data.</text>
</comment>
<reference evidence="4" key="1">
    <citation type="submission" date="2017-02" db="EMBL/GenBank/DDBJ databases">
        <title>Delving into the versatile metabolic prowess of the omnipresent phylum Bacteroidetes.</title>
        <authorList>
            <person name="Nobu M.K."/>
            <person name="Mei R."/>
            <person name="Narihiro T."/>
            <person name="Kuroda K."/>
            <person name="Liu W.-T."/>
        </authorList>
    </citation>
    <scope>NUCLEOTIDE SEQUENCE</scope>
    <source>
        <strain evidence="4">ADurb.Bin160</strain>
    </source>
</reference>
<dbReference type="GO" id="GO:0030261">
    <property type="term" value="P:chromosome condensation"/>
    <property type="evidence" value="ECO:0007669"/>
    <property type="project" value="UniProtKB-KW"/>
</dbReference>
<dbReference type="CDD" id="cd13831">
    <property type="entry name" value="HU"/>
    <property type="match status" value="1"/>
</dbReference>
<dbReference type="PANTHER" id="PTHR33175:SF3">
    <property type="entry name" value="DNA-BINDING PROTEIN HU-BETA"/>
    <property type="match status" value="1"/>
</dbReference>
<dbReference type="GO" id="GO:0030527">
    <property type="term" value="F:structural constituent of chromatin"/>
    <property type="evidence" value="ECO:0007669"/>
    <property type="project" value="InterPro"/>
</dbReference>
<protein>
    <submittedName>
        <fullName evidence="4">DNA-binding protein HU</fullName>
    </submittedName>
</protein>
<dbReference type="AlphaFoldDB" id="A0A1V5ZHZ6"/>
<dbReference type="Proteomes" id="UP000485621">
    <property type="component" value="Unassembled WGS sequence"/>
</dbReference>
<dbReference type="Gene3D" id="4.10.520.10">
    <property type="entry name" value="IHF-like DNA-binding proteins"/>
    <property type="match status" value="1"/>
</dbReference>
<dbReference type="GO" id="GO:0005829">
    <property type="term" value="C:cytosol"/>
    <property type="evidence" value="ECO:0007669"/>
    <property type="project" value="TreeGrafter"/>
</dbReference>
<proteinExistence type="inferred from homology"/>
<comment type="similarity">
    <text evidence="3">Belongs to the bacterial histone-like protein family.</text>
</comment>
<keyword evidence="1" id="KW-0226">DNA condensation</keyword>
<dbReference type="GO" id="GO:0003677">
    <property type="term" value="F:DNA binding"/>
    <property type="evidence" value="ECO:0007669"/>
    <property type="project" value="UniProtKB-KW"/>
</dbReference>
<dbReference type="InterPro" id="IPR010992">
    <property type="entry name" value="IHF-like_DNA-bd_dom_sf"/>
</dbReference>
<name>A0A1V5ZHZ6_9BACT</name>
<dbReference type="InterPro" id="IPR020816">
    <property type="entry name" value="Histone-like_DNA-bd_CS"/>
</dbReference>
<dbReference type="PANTHER" id="PTHR33175">
    <property type="entry name" value="DNA-BINDING PROTEIN HU"/>
    <property type="match status" value="1"/>
</dbReference>
<organism evidence="4">
    <name type="scientific">candidate division CPR1 bacterium ADurb.Bin160</name>
    <dbReference type="NCBI Taxonomy" id="1852826"/>
    <lineage>
        <taxon>Bacteria</taxon>
        <taxon>candidate division CPR1</taxon>
    </lineage>
</organism>
<dbReference type="SUPFAM" id="SSF47729">
    <property type="entry name" value="IHF-like DNA-binding proteins"/>
    <property type="match status" value="1"/>
</dbReference>